<protein>
    <submittedName>
        <fullName evidence="2">Formyl-coenzyme A transferase</fullName>
        <ecNumber evidence="2">2.8.3.16</ecNumber>
    </submittedName>
</protein>
<dbReference type="PANTHER" id="PTHR48207:SF3">
    <property type="entry name" value="SUCCINATE--HYDROXYMETHYLGLUTARATE COA-TRANSFERASE"/>
    <property type="match status" value="1"/>
</dbReference>
<accession>M9RQJ0</accession>
<dbReference type="AlphaFoldDB" id="M9RQJ0"/>
<dbReference type="eggNOG" id="COG1804">
    <property type="taxonomic scope" value="Bacteria"/>
</dbReference>
<organism evidence="2 3">
    <name type="scientific">Octadecabacter arcticus 238</name>
    <dbReference type="NCBI Taxonomy" id="391616"/>
    <lineage>
        <taxon>Bacteria</taxon>
        <taxon>Pseudomonadati</taxon>
        <taxon>Pseudomonadota</taxon>
        <taxon>Alphaproteobacteria</taxon>
        <taxon>Rhodobacterales</taxon>
        <taxon>Roseobacteraceae</taxon>
        <taxon>Octadecabacter</taxon>
    </lineage>
</organism>
<keyword evidence="3" id="KW-1185">Reference proteome</keyword>
<dbReference type="KEGG" id="oar:OA238_160p0800"/>
<keyword evidence="1 2" id="KW-0808">Transferase</keyword>
<dbReference type="InterPro" id="IPR003673">
    <property type="entry name" value="CoA-Trfase_fam_III"/>
</dbReference>
<dbReference type="RefSeq" id="WP_015497782.1">
    <property type="nucleotide sequence ID" value="NC_020910.1"/>
</dbReference>
<geneLocation type="plasmid" evidence="2 3">
    <name>pOA238_160</name>
</geneLocation>
<evidence type="ECO:0000313" key="3">
    <source>
        <dbReference type="Proteomes" id="UP000004688"/>
    </source>
</evidence>
<dbReference type="EC" id="2.8.3.16" evidence="2"/>
<sequence length="413" mass="45500">MKVKETNMQDNRDQSESALEGLRVLDIGTFIAAPFSATLMGEFGAEVYKIELPGVGDHARRLGTPTESGDTLVWLSEARNKKSVCIDLRTTEGAEIFKSLVAVSDVVCENFQAGTLERWGLGWDTLSAINPRLVLLRISGYGQTGPNANLPCFGRIANAFGGLSFLSGEADRAPAQPGSATLADYMAGLFGAFAVQTALRARDRTGKGQVIDLGLYEGIFRILDEVAPAYQQNGFVRQREGAETPIVVPHSHYPSKDDRWLAIACTNDRIFARLVEDAMGRPDLVTDPRYATNAARILHRKEVNSIVTAWTITMPRDEVLSRCAKAEVPCGPVYSIDEIFEDPQYAARENILYFEDDRIGQFAMPNVVPRLEGTPGRINWLGPVLGSHTDEVLRDILHMDEAMIERLRKDGIV</sequence>
<evidence type="ECO:0000256" key="1">
    <source>
        <dbReference type="ARBA" id="ARBA00022679"/>
    </source>
</evidence>
<name>M9RQJ0_9RHOB</name>
<dbReference type="Gene3D" id="3.40.50.10540">
    <property type="entry name" value="Crotonobetainyl-coa:carnitine coa-transferase, domain 1"/>
    <property type="match status" value="1"/>
</dbReference>
<dbReference type="EMBL" id="CP003744">
    <property type="protein sequence ID" value="AGI74889.1"/>
    <property type="molecule type" value="Genomic_DNA"/>
</dbReference>
<dbReference type="Gene3D" id="3.30.1540.10">
    <property type="entry name" value="formyl-coa transferase, domain 3"/>
    <property type="match status" value="1"/>
</dbReference>
<dbReference type="InterPro" id="IPR023606">
    <property type="entry name" value="CoA-Trfase_III_dom_1_sf"/>
</dbReference>
<dbReference type="PANTHER" id="PTHR48207">
    <property type="entry name" value="SUCCINATE--HYDROXYMETHYLGLUTARATE COA-TRANSFERASE"/>
    <property type="match status" value="1"/>
</dbReference>
<proteinExistence type="predicted"/>
<gene>
    <name evidence="2" type="ORF">OA238_160p0800</name>
</gene>
<dbReference type="HOGENOM" id="CLU_033975_2_0_5"/>
<dbReference type="Proteomes" id="UP000004688">
    <property type="component" value="Plasmid pOA238_160"/>
</dbReference>
<dbReference type="InterPro" id="IPR044855">
    <property type="entry name" value="CoA-Trfase_III_dom3_sf"/>
</dbReference>
<dbReference type="GO" id="GO:0033608">
    <property type="term" value="F:formyl-CoA transferase activity"/>
    <property type="evidence" value="ECO:0007669"/>
    <property type="project" value="UniProtKB-EC"/>
</dbReference>
<evidence type="ECO:0000313" key="2">
    <source>
        <dbReference type="EMBL" id="AGI74889.1"/>
    </source>
</evidence>
<reference evidence="2 3" key="1">
    <citation type="journal article" date="2013" name="PLoS ONE">
        <title>Poles Apart: Arctic and Antarctic Octadecabacter strains Share High Genome Plasticity and a New Type of Xanthorhodopsin.</title>
        <authorList>
            <person name="Vollmers J."/>
            <person name="Voget S."/>
            <person name="Dietrich S."/>
            <person name="Gollnow K."/>
            <person name="Smits M."/>
            <person name="Meyer K."/>
            <person name="Brinkhoff T."/>
            <person name="Simon M."/>
            <person name="Daniel R."/>
        </authorList>
    </citation>
    <scope>NUCLEOTIDE SEQUENCE [LARGE SCALE GENOMIC DNA]</scope>
    <source>
        <strain evidence="2 3">238</strain>
        <plasmid evidence="3">Plasmid pOA238_160</plasmid>
    </source>
</reference>
<dbReference type="SUPFAM" id="SSF89796">
    <property type="entry name" value="CoA-transferase family III (CaiB/BaiF)"/>
    <property type="match status" value="1"/>
</dbReference>
<keyword evidence="2" id="KW-0614">Plasmid</keyword>
<dbReference type="Pfam" id="PF02515">
    <property type="entry name" value="CoA_transf_3"/>
    <property type="match status" value="1"/>
</dbReference>
<dbReference type="InterPro" id="IPR050483">
    <property type="entry name" value="CoA-transferase_III_domain"/>
</dbReference>